<reference evidence="1 2" key="1">
    <citation type="submission" date="2020-08" db="EMBL/GenBank/DDBJ databases">
        <title>Sequencing the genomes of 1000 actinobacteria strains.</title>
        <authorList>
            <person name="Klenk H.-P."/>
        </authorList>
    </citation>
    <scope>NUCLEOTIDE SEQUENCE [LARGE SCALE GENOMIC DNA]</scope>
    <source>
        <strain evidence="1 2">DSM 105783</strain>
    </source>
</reference>
<gene>
    <name evidence="1" type="ORF">HD598_001134</name>
</gene>
<accession>A0A7W8TT44</accession>
<sequence length="667" mass="72299">MPGLLEALSKTGVPDASIPGELEAFGDDLLASVDPADLKDAETVARAAAECGPEFIALAEAAARADHTHADLLLEAATVVLPSLTNLVFLDSADVALNSPLFLQAKSRPLALALYSRVTEAKATNGLQAYAYLEALARLGLTDTTARFRALEFLNTVEPSDSEDLLERLPKLMGFALDYWNDEGLGDRLRVLLEHDITRADAAYELAQLTLRTALEARTVEDVLAGLRSARNQFTTVESMEEAREDATLYRCVLELTVTFVTGESSNGEQAETIDTLTAAITHRVAMTTRSDLGSWAAPRRQAEVEWFALARTLRAAMDPLREPSWNTPIVTLTRVLAAYRASRSITVMGGDGLRIVLEPVVEAAFLRRDGLLNHLHGLVEDEDLPVDELEVARRLLAAITASKEAPSGDVVGKAWAAAPDLAAELNDNLDPAIADELVAASESAPNLLRTLNEGAKTRARLKARESDPIVDQLLERVMVSLKECPGLGGTALDEFTEMLTCILKFAADRANIGRMNGGPIVHYLFEPENGKPFTESFLQIDVATWLKATPLRRFVEMEQHDVAAGRADITVAQNHKFTIEVKRELTNVSPAALLKAYGGQAAAYSVTGPAVSLEMVLDLTDQVHGTPSLEESVWVQEVPISGGQPRHVVTLVIHGNRVTPRDMKTN</sequence>
<dbReference type="Proteomes" id="UP000580797">
    <property type="component" value="Unassembled WGS sequence"/>
</dbReference>
<evidence type="ECO:0000313" key="1">
    <source>
        <dbReference type="EMBL" id="MBB5512447.1"/>
    </source>
</evidence>
<protein>
    <submittedName>
        <fullName evidence="1">Uncharacterized protein</fullName>
    </submittedName>
</protein>
<dbReference type="AlphaFoldDB" id="A0A7W8TT44"/>
<dbReference type="RefSeq" id="WP_183664415.1">
    <property type="nucleotide sequence ID" value="NZ_BAAARH010000010.1"/>
</dbReference>
<comment type="caution">
    <text evidence="1">The sequence shown here is derived from an EMBL/GenBank/DDBJ whole genome shotgun (WGS) entry which is preliminary data.</text>
</comment>
<proteinExistence type="predicted"/>
<evidence type="ECO:0000313" key="2">
    <source>
        <dbReference type="Proteomes" id="UP000580797"/>
    </source>
</evidence>
<name>A0A7W8TT44_9MICC</name>
<dbReference type="EMBL" id="JACHDR010000001">
    <property type="protein sequence ID" value="MBB5512447.1"/>
    <property type="molecule type" value="Genomic_DNA"/>
</dbReference>
<organism evidence="1 2">
    <name type="scientific">Neomicrococcus aestuarii</name>
    <dbReference type="NCBI Taxonomy" id="556325"/>
    <lineage>
        <taxon>Bacteria</taxon>
        <taxon>Bacillati</taxon>
        <taxon>Actinomycetota</taxon>
        <taxon>Actinomycetes</taxon>
        <taxon>Micrococcales</taxon>
        <taxon>Micrococcaceae</taxon>
        <taxon>Neomicrococcus</taxon>
    </lineage>
</organism>